<keyword evidence="1" id="KW-0479">Metal-binding</keyword>
<accession>A0A5S6QXX5</accession>
<keyword evidence="1" id="KW-0863">Zinc-finger</keyword>
<dbReference type="InterPro" id="IPR036875">
    <property type="entry name" value="Znf_CCHC_sf"/>
</dbReference>
<dbReference type="Proteomes" id="UP000046395">
    <property type="component" value="Unassembled WGS sequence"/>
</dbReference>
<dbReference type="STRING" id="70415.A0A5S6QXX5"/>
<evidence type="ECO:0000256" key="1">
    <source>
        <dbReference type="PROSITE-ProRule" id="PRU00047"/>
    </source>
</evidence>
<dbReference type="SMART" id="SM00343">
    <property type="entry name" value="ZnF_C2HC"/>
    <property type="match status" value="1"/>
</dbReference>
<protein>
    <submittedName>
        <fullName evidence="4">CCHC-type domain-containing protein</fullName>
    </submittedName>
</protein>
<organism evidence="3 4">
    <name type="scientific">Trichuris muris</name>
    <name type="common">Mouse whipworm</name>
    <dbReference type="NCBI Taxonomy" id="70415"/>
    <lineage>
        <taxon>Eukaryota</taxon>
        <taxon>Metazoa</taxon>
        <taxon>Ecdysozoa</taxon>
        <taxon>Nematoda</taxon>
        <taxon>Enoplea</taxon>
        <taxon>Dorylaimia</taxon>
        <taxon>Trichinellida</taxon>
        <taxon>Trichuridae</taxon>
        <taxon>Trichuris</taxon>
    </lineage>
</organism>
<reference evidence="4" key="1">
    <citation type="submission" date="2019-12" db="UniProtKB">
        <authorList>
            <consortium name="WormBaseParasite"/>
        </authorList>
    </citation>
    <scope>IDENTIFICATION</scope>
</reference>
<feature type="domain" description="CCHC-type" evidence="2">
    <location>
        <begin position="234"/>
        <end position="249"/>
    </location>
</feature>
<dbReference type="GO" id="GO:0019899">
    <property type="term" value="F:enzyme binding"/>
    <property type="evidence" value="ECO:0007669"/>
    <property type="project" value="UniProtKB-ARBA"/>
</dbReference>
<dbReference type="GO" id="GO:0008270">
    <property type="term" value="F:zinc ion binding"/>
    <property type="evidence" value="ECO:0007669"/>
    <property type="project" value="UniProtKB-KW"/>
</dbReference>
<dbReference type="PROSITE" id="PS50158">
    <property type="entry name" value="ZF_CCHC"/>
    <property type="match status" value="1"/>
</dbReference>
<dbReference type="WBParaSite" id="TMUE_3000012236.1">
    <property type="protein sequence ID" value="TMUE_3000012236.1"/>
    <property type="gene ID" value="WBGene00301511"/>
</dbReference>
<proteinExistence type="predicted"/>
<dbReference type="GO" id="GO:0003676">
    <property type="term" value="F:nucleic acid binding"/>
    <property type="evidence" value="ECO:0007669"/>
    <property type="project" value="InterPro"/>
</dbReference>
<dbReference type="Pfam" id="PF14223">
    <property type="entry name" value="Retrotran_gag_2"/>
    <property type="match status" value="1"/>
</dbReference>
<dbReference type="InterPro" id="IPR054722">
    <property type="entry name" value="PolX-like_BBD"/>
</dbReference>
<dbReference type="InterPro" id="IPR001878">
    <property type="entry name" value="Znf_CCHC"/>
</dbReference>
<dbReference type="AlphaFoldDB" id="A0A5S6QXX5"/>
<dbReference type="Pfam" id="PF00098">
    <property type="entry name" value="zf-CCHC"/>
    <property type="match status" value="1"/>
</dbReference>
<keyword evidence="1" id="KW-0862">Zinc</keyword>
<dbReference type="Pfam" id="PF22936">
    <property type="entry name" value="Pol_BBD"/>
    <property type="match status" value="1"/>
</dbReference>
<dbReference type="Gene3D" id="4.10.60.10">
    <property type="entry name" value="Zinc finger, CCHC-type"/>
    <property type="match status" value="1"/>
</dbReference>
<dbReference type="PANTHER" id="PTHR47481">
    <property type="match status" value="1"/>
</dbReference>
<dbReference type="SUPFAM" id="SSF57756">
    <property type="entry name" value="Retrovirus zinc finger-like domains"/>
    <property type="match status" value="1"/>
</dbReference>
<dbReference type="PANTHER" id="PTHR47481:SF14">
    <property type="entry name" value="RETROTRANSPOSON COPIA-LIKE N-TERMINAL DOMAIN-CONTAINING PROTEIN"/>
    <property type="match status" value="1"/>
</dbReference>
<keyword evidence="3" id="KW-1185">Reference proteome</keyword>
<evidence type="ECO:0000313" key="3">
    <source>
        <dbReference type="Proteomes" id="UP000046395"/>
    </source>
</evidence>
<evidence type="ECO:0000313" key="4">
    <source>
        <dbReference type="WBParaSite" id="TMUE_3000012236.1"/>
    </source>
</evidence>
<sequence length="445" mass="50247">MDPEQVAIDSGSSMPYTSIEKLNGLNYASWRFKMKLVLMECDLWTTVQPGEELKDTDGHRKMRLHECRQGKAFAKICLALGDEQQQHVQHLSSPKDVWEELQRLYAPKDSKLRILQLRRQLYSEKLESHGGMDAYLGKINHIVTELTNIGDRTDDGDLAMTILCGLPEDWDVVISSICNLPESEFCCSTVKRRLIAEWARRIESSGKCAEAMAATTAERKSTDTRQSTKSTLVCFRCGKLGHFASECTSKAPKSLKHPKAATGKQPKTRPCNMFASYGTCTDNKSICWIVDSGATHHMCPDKRYFTRLGKADVTNSRVRTADGSTTLTAEKGTVMVRLLRNKGMLDKFVAHNTLLVPGIKQGVLSVRQMVENNRRVVFDKRGCHIYDEQGKLLIEAKQQGRLYVTKTVQKCPPAGDEVLNTANCMKLSIDQWHRRMMHRNQAFKL</sequence>
<name>A0A5S6QXX5_TRIMR</name>
<evidence type="ECO:0000259" key="2">
    <source>
        <dbReference type="PROSITE" id="PS50158"/>
    </source>
</evidence>